<accession>A0A645C613</accession>
<gene>
    <name evidence="1" type="ORF">SDC9_119971</name>
</gene>
<comment type="caution">
    <text evidence="1">The sequence shown here is derived from an EMBL/GenBank/DDBJ whole genome shotgun (WGS) entry which is preliminary data.</text>
</comment>
<reference evidence="1" key="1">
    <citation type="submission" date="2019-08" db="EMBL/GenBank/DDBJ databases">
        <authorList>
            <person name="Kucharzyk K."/>
            <person name="Murdoch R.W."/>
            <person name="Higgins S."/>
            <person name="Loffler F."/>
        </authorList>
    </citation>
    <scope>NUCLEOTIDE SEQUENCE</scope>
</reference>
<dbReference type="AlphaFoldDB" id="A0A645C613"/>
<name>A0A645C613_9ZZZZ</name>
<sequence>MNTEMNFQYFARFEHFRTFSKGDSDIRNTGFTVIVRHTVNKRRDRSVIVSSPVTFKYFIDVAIIIIEILQFQVIQRDILIRSICHHNPS</sequence>
<evidence type="ECO:0000313" key="1">
    <source>
        <dbReference type="EMBL" id="MPM72995.1"/>
    </source>
</evidence>
<dbReference type="EMBL" id="VSSQ01025092">
    <property type="protein sequence ID" value="MPM72995.1"/>
    <property type="molecule type" value="Genomic_DNA"/>
</dbReference>
<protein>
    <submittedName>
        <fullName evidence="1">Uncharacterized protein</fullName>
    </submittedName>
</protein>
<proteinExistence type="predicted"/>
<organism evidence="1">
    <name type="scientific">bioreactor metagenome</name>
    <dbReference type="NCBI Taxonomy" id="1076179"/>
    <lineage>
        <taxon>unclassified sequences</taxon>
        <taxon>metagenomes</taxon>
        <taxon>ecological metagenomes</taxon>
    </lineage>
</organism>